<dbReference type="AlphaFoldDB" id="A0A150GHL3"/>
<organism evidence="1 2">
    <name type="scientific">Gonium pectorale</name>
    <name type="common">Green alga</name>
    <dbReference type="NCBI Taxonomy" id="33097"/>
    <lineage>
        <taxon>Eukaryota</taxon>
        <taxon>Viridiplantae</taxon>
        <taxon>Chlorophyta</taxon>
        <taxon>core chlorophytes</taxon>
        <taxon>Chlorophyceae</taxon>
        <taxon>CS clade</taxon>
        <taxon>Chlamydomonadales</taxon>
        <taxon>Volvocaceae</taxon>
        <taxon>Gonium</taxon>
    </lineage>
</organism>
<keyword evidence="2" id="KW-1185">Reference proteome</keyword>
<proteinExistence type="predicted"/>
<accession>A0A150GHL3</accession>
<sequence>MARISCVPMVGMAPPGNCSAAVRALYNMYEGRRSANARQQRAQLWRQLHAHVVPATCQDGFQPLEGAAAAAQPAPERQQSRRSLLTLSLRQQVAVAAAMVAAADVRS</sequence>
<gene>
    <name evidence="1" type="ORF">GPECTOR_23g45</name>
</gene>
<dbReference type="EMBL" id="LSYV01000024">
    <property type="protein sequence ID" value="KXZ49115.1"/>
    <property type="molecule type" value="Genomic_DNA"/>
</dbReference>
<evidence type="ECO:0000313" key="1">
    <source>
        <dbReference type="EMBL" id="KXZ49115.1"/>
    </source>
</evidence>
<reference evidence="2" key="1">
    <citation type="journal article" date="2016" name="Nat. Commun.">
        <title>The Gonium pectorale genome demonstrates co-option of cell cycle regulation during the evolution of multicellularity.</title>
        <authorList>
            <person name="Hanschen E.R."/>
            <person name="Marriage T.N."/>
            <person name="Ferris P.J."/>
            <person name="Hamaji T."/>
            <person name="Toyoda A."/>
            <person name="Fujiyama A."/>
            <person name="Neme R."/>
            <person name="Noguchi H."/>
            <person name="Minakuchi Y."/>
            <person name="Suzuki M."/>
            <person name="Kawai-Toyooka H."/>
            <person name="Smith D.R."/>
            <person name="Sparks H."/>
            <person name="Anderson J."/>
            <person name="Bakaric R."/>
            <person name="Luria V."/>
            <person name="Karger A."/>
            <person name="Kirschner M.W."/>
            <person name="Durand P.M."/>
            <person name="Michod R.E."/>
            <person name="Nozaki H."/>
            <person name="Olson B.J."/>
        </authorList>
    </citation>
    <scope>NUCLEOTIDE SEQUENCE [LARGE SCALE GENOMIC DNA]</scope>
    <source>
        <strain evidence="2">NIES-2863</strain>
    </source>
</reference>
<protein>
    <submittedName>
        <fullName evidence="1">Uncharacterized protein</fullName>
    </submittedName>
</protein>
<dbReference type="Proteomes" id="UP000075714">
    <property type="component" value="Unassembled WGS sequence"/>
</dbReference>
<evidence type="ECO:0000313" key="2">
    <source>
        <dbReference type="Proteomes" id="UP000075714"/>
    </source>
</evidence>
<name>A0A150GHL3_GONPE</name>
<comment type="caution">
    <text evidence="1">The sequence shown here is derived from an EMBL/GenBank/DDBJ whole genome shotgun (WGS) entry which is preliminary data.</text>
</comment>